<protein>
    <recommendedName>
        <fullName evidence="4">Disease resistance protein</fullName>
    </recommendedName>
</protein>
<sequence length="352" mass="40706">FGTGYDDFFVKQHDVLRDVALRLSNHVEVNRRERLLMPRRESMLPREWEENNNQPFDARIVSIHTWGNERLDWFDMELPKTEVLILNFSSDKYVLPPFICKMGSLKALVIINNSMSFACLHGFPLSANLAKLRSLWLERVHVPELSSSTISLRNLHKMHLILCKMNNSFDRMDLDISNIFPSLSNFTIDHCYDFVKLSTICEIVSLNSLSITNCPRILVLPKNLSKLQSLQTLRLYACLELKDLPVEICELPCLEYLDISQCDSINSLREEIGNLKKLEKIDMRECPLWGFTGFCRCTRISPPCDLRYGGFVYVGRSQKGGSRTLHRSRREMDQMLQLGMARRVSSFDTSDS</sequence>
<dbReference type="Proteomes" id="UP000266723">
    <property type="component" value="Unassembled WGS sequence"/>
</dbReference>
<comment type="caution">
    <text evidence="2">The sequence shown here is derived from an EMBL/GenBank/DDBJ whole genome shotgun (WGS) entry which is preliminary data.</text>
</comment>
<reference evidence="2 3" key="1">
    <citation type="journal article" date="2020" name="BMC Genomics">
        <title>Intraspecific diversification of the crop wild relative Brassica cretica Lam. using demographic model selection.</title>
        <authorList>
            <person name="Kioukis A."/>
            <person name="Michalopoulou V.A."/>
            <person name="Briers L."/>
            <person name="Pirintsos S."/>
            <person name="Studholme D.J."/>
            <person name="Pavlidis P."/>
            <person name="Sarris P.F."/>
        </authorList>
    </citation>
    <scope>NUCLEOTIDE SEQUENCE [LARGE SCALE GENOMIC DNA]</scope>
    <source>
        <strain evidence="3">cv. PFS-1207/04</strain>
    </source>
</reference>
<evidence type="ECO:0000256" key="1">
    <source>
        <dbReference type="ARBA" id="ARBA00022821"/>
    </source>
</evidence>
<proteinExistence type="predicted"/>
<dbReference type="InterPro" id="IPR032675">
    <property type="entry name" value="LRR_dom_sf"/>
</dbReference>
<organism evidence="2 3">
    <name type="scientific">Brassica cretica</name>
    <name type="common">Mustard</name>
    <dbReference type="NCBI Taxonomy" id="69181"/>
    <lineage>
        <taxon>Eukaryota</taxon>
        <taxon>Viridiplantae</taxon>
        <taxon>Streptophyta</taxon>
        <taxon>Embryophyta</taxon>
        <taxon>Tracheophyta</taxon>
        <taxon>Spermatophyta</taxon>
        <taxon>Magnoliopsida</taxon>
        <taxon>eudicotyledons</taxon>
        <taxon>Gunneridae</taxon>
        <taxon>Pentapetalae</taxon>
        <taxon>rosids</taxon>
        <taxon>malvids</taxon>
        <taxon>Brassicales</taxon>
        <taxon>Brassicaceae</taxon>
        <taxon>Brassiceae</taxon>
        <taxon>Brassica</taxon>
    </lineage>
</organism>
<dbReference type="PANTHER" id="PTHR36766">
    <property type="entry name" value="PLANT BROAD-SPECTRUM MILDEW RESISTANCE PROTEIN RPW8"/>
    <property type="match status" value="1"/>
</dbReference>
<keyword evidence="1" id="KW-0611">Plant defense</keyword>
<dbReference type="SUPFAM" id="SSF52058">
    <property type="entry name" value="L domain-like"/>
    <property type="match status" value="1"/>
</dbReference>
<dbReference type="PANTHER" id="PTHR36766:SF25">
    <property type="entry name" value="DISEASE RESISTANCE PROTEIN ADR1"/>
    <property type="match status" value="1"/>
</dbReference>
<evidence type="ECO:0000313" key="3">
    <source>
        <dbReference type="Proteomes" id="UP000266723"/>
    </source>
</evidence>
<feature type="non-terminal residue" evidence="2">
    <location>
        <position position="1"/>
    </location>
</feature>
<keyword evidence="3" id="KW-1185">Reference proteome</keyword>
<gene>
    <name evidence="2" type="ORF">DY000_02047325</name>
</gene>
<name>A0ABQ7EWF0_BRACR</name>
<dbReference type="Gene3D" id="3.80.10.10">
    <property type="entry name" value="Ribonuclease Inhibitor"/>
    <property type="match status" value="1"/>
</dbReference>
<dbReference type="EMBL" id="QGKV02000297">
    <property type="protein sequence ID" value="KAF3607280.1"/>
    <property type="molecule type" value="Genomic_DNA"/>
</dbReference>
<accession>A0ABQ7EWF0</accession>
<evidence type="ECO:0008006" key="4">
    <source>
        <dbReference type="Google" id="ProtNLM"/>
    </source>
</evidence>
<evidence type="ECO:0000313" key="2">
    <source>
        <dbReference type="EMBL" id="KAF3607280.1"/>
    </source>
</evidence>